<organism evidence="1 2">
    <name type="scientific">Microbulbifer spongiae</name>
    <dbReference type="NCBI Taxonomy" id="2944933"/>
    <lineage>
        <taxon>Bacteria</taxon>
        <taxon>Pseudomonadati</taxon>
        <taxon>Pseudomonadota</taxon>
        <taxon>Gammaproteobacteria</taxon>
        <taxon>Cellvibrionales</taxon>
        <taxon>Microbulbiferaceae</taxon>
        <taxon>Microbulbifer</taxon>
    </lineage>
</organism>
<sequence length="47" mass="5285">MDEHKHDKQVQRYLEAINAFLSPAEEAPQKAPKGEVIIFPNPASKNP</sequence>
<dbReference type="EMBL" id="CP098023">
    <property type="protein sequence ID" value="WKD48237.1"/>
    <property type="molecule type" value="Genomic_DNA"/>
</dbReference>
<protein>
    <submittedName>
        <fullName evidence="1">Uncharacterized protein</fullName>
    </submittedName>
</protein>
<dbReference type="RefSeq" id="WP_301413909.1">
    <property type="nucleotide sequence ID" value="NZ_CP098023.1"/>
</dbReference>
<proteinExistence type="predicted"/>
<evidence type="ECO:0000313" key="2">
    <source>
        <dbReference type="Proteomes" id="UP001321520"/>
    </source>
</evidence>
<dbReference type="Proteomes" id="UP001321520">
    <property type="component" value="Chromosome"/>
</dbReference>
<evidence type="ECO:0000313" key="1">
    <source>
        <dbReference type="EMBL" id="WKD48237.1"/>
    </source>
</evidence>
<reference evidence="1 2" key="1">
    <citation type="submission" date="2022-05" db="EMBL/GenBank/DDBJ databases">
        <title>Microbulbifer sp. nov., isolated from sponge.</title>
        <authorList>
            <person name="Gao L."/>
        </authorList>
    </citation>
    <scope>NUCLEOTIDE SEQUENCE [LARGE SCALE GENOMIC DNA]</scope>
    <source>
        <strain evidence="1 2">MI-G</strain>
    </source>
</reference>
<accession>A0ABY9E6C8</accession>
<keyword evidence="2" id="KW-1185">Reference proteome</keyword>
<name>A0ABY9E6C8_9GAMM</name>
<gene>
    <name evidence="1" type="ORF">M8T91_09820</name>
</gene>